<feature type="compositionally biased region" description="Low complexity" evidence="2">
    <location>
        <begin position="42"/>
        <end position="52"/>
    </location>
</feature>
<organism evidence="3 4">
    <name type="scientific">Halobellus ruber</name>
    <dbReference type="NCBI Taxonomy" id="2761102"/>
    <lineage>
        <taxon>Archaea</taxon>
        <taxon>Methanobacteriati</taxon>
        <taxon>Methanobacteriota</taxon>
        <taxon>Stenosarchaea group</taxon>
        <taxon>Halobacteria</taxon>
        <taxon>Halobacteriales</taxon>
        <taxon>Haloferacaceae</taxon>
        <taxon>Halobellus</taxon>
    </lineage>
</organism>
<keyword evidence="4" id="KW-1185">Reference proteome</keyword>
<gene>
    <name evidence="3" type="ORF">H5V44_10435</name>
</gene>
<dbReference type="SUPFAM" id="SSF50974">
    <property type="entry name" value="Nitrous oxide reductase, N-terminal domain"/>
    <property type="match status" value="1"/>
</dbReference>
<evidence type="ECO:0008006" key="5">
    <source>
        <dbReference type="Google" id="ProtNLM"/>
    </source>
</evidence>
<accession>A0A7J9SKY9</accession>
<dbReference type="RefSeq" id="WP_185193053.1">
    <property type="nucleotide sequence ID" value="NZ_JACKXD010000003.1"/>
</dbReference>
<dbReference type="InterPro" id="IPR015943">
    <property type="entry name" value="WD40/YVTN_repeat-like_dom_sf"/>
</dbReference>
<proteinExistence type="predicted"/>
<dbReference type="PROSITE" id="PS51318">
    <property type="entry name" value="TAT"/>
    <property type="match status" value="1"/>
</dbReference>
<dbReference type="InterPro" id="IPR006311">
    <property type="entry name" value="TAT_signal"/>
</dbReference>
<dbReference type="PANTHER" id="PTHR47197:SF3">
    <property type="entry name" value="DIHYDRO-HEME D1 DEHYDROGENASE"/>
    <property type="match status" value="1"/>
</dbReference>
<dbReference type="Gene3D" id="2.130.10.10">
    <property type="entry name" value="YVTN repeat-like/Quinoprotein amine dehydrogenase"/>
    <property type="match status" value="3"/>
</dbReference>
<comment type="caution">
    <text evidence="3">The sequence shown here is derived from an EMBL/GenBank/DDBJ whole genome shotgun (WGS) entry which is preliminary data.</text>
</comment>
<evidence type="ECO:0000313" key="4">
    <source>
        <dbReference type="Proteomes" id="UP000546257"/>
    </source>
</evidence>
<evidence type="ECO:0000256" key="2">
    <source>
        <dbReference type="SAM" id="MobiDB-lite"/>
    </source>
</evidence>
<dbReference type="Proteomes" id="UP000546257">
    <property type="component" value="Unassembled WGS sequence"/>
</dbReference>
<comment type="cofactor">
    <cofactor evidence="1">
        <name>Cu cation</name>
        <dbReference type="ChEBI" id="CHEBI:23378"/>
    </cofactor>
</comment>
<dbReference type="InterPro" id="IPR011045">
    <property type="entry name" value="N2O_reductase_N"/>
</dbReference>
<name>A0A7J9SKY9_9EURY</name>
<feature type="region of interest" description="Disordered" evidence="2">
    <location>
        <begin position="1"/>
        <end position="27"/>
    </location>
</feature>
<reference evidence="3 4" key="1">
    <citation type="submission" date="2020-08" db="EMBL/GenBank/DDBJ databases">
        <authorList>
            <person name="Seo M.-J."/>
        </authorList>
    </citation>
    <scope>NUCLEOTIDE SEQUENCE [LARGE SCALE GENOMIC DNA]</scope>
    <source>
        <strain evidence="3 4">MBLA0160</strain>
    </source>
</reference>
<dbReference type="AlphaFoldDB" id="A0A7J9SKY9"/>
<dbReference type="PANTHER" id="PTHR47197">
    <property type="entry name" value="PROTEIN NIRF"/>
    <property type="match status" value="1"/>
</dbReference>
<dbReference type="EMBL" id="JACKXD010000003">
    <property type="protein sequence ID" value="MBB6646696.1"/>
    <property type="molecule type" value="Genomic_DNA"/>
</dbReference>
<dbReference type="InterPro" id="IPR051200">
    <property type="entry name" value="Host-pathogen_enzymatic-act"/>
</dbReference>
<feature type="region of interest" description="Disordered" evidence="2">
    <location>
        <begin position="42"/>
        <end position="65"/>
    </location>
</feature>
<evidence type="ECO:0000256" key="1">
    <source>
        <dbReference type="ARBA" id="ARBA00001935"/>
    </source>
</evidence>
<sequence>MSDDTADSVLYPNRRGDKAEGGSGGVSRRTLLAGSAAAGAAATAGCSGSTPGSGDGGDESGPPTVYVFNTGDMTVSVIDAAADELVTTTFLGATASFPSNQFLPGMLTGDDDAMWLNVEQGVQAVTAGSLSEAASLDTGSGANWQEVTPDGEHLVVSAREPTHTQYRLDADPASESFGEVTAELDRTDEGGRGDNNGPGPCDISIHPDGQYAYIPDIFADTLTVLDYESFEIVNQVPVDPVGDADNVSPWMDTVAWDGETLLVENNEGDHGTESVWDTSDPANPEEVTRLTADDNLGALPLTSEIGPDSETAYVFTPNSQDVTVIDLTANEVTGRIDLGGKAFVGTWDPARKKLYVPVQTSDEVKVIDHAEGEVVGTISVGSKPYGATAGFVRPETDASSNLLASLATLGVEIPGGGTTYCIGECACGHQL</sequence>
<protein>
    <recommendedName>
        <fullName evidence="5">40-residue YVTN family beta-propeller repeat-containing protein</fullName>
    </recommendedName>
</protein>
<evidence type="ECO:0000313" key="3">
    <source>
        <dbReference type="EMBL" id="MBB6646696.1"/>
    </source>
</evidence>